<evidence type="ECO:0000256" key="1">
    <source>
        <dbReference type="SAM" id="MobiDB-lite"/>
    </source>
</evidence>
<evidence type="ECO:0000313" key="4">
    <source>
        <dbReference type="Ensembl" id="ENSHHUP00000025958.1"/>
    </source>
</evidence>
<dbReference type="GO" id="GO:0009953">
    <property type="term" value="P:dorsal/ventral pattern formation"/>
    <property type="evidence" value="ECO:0007669"/>
    <property type="project" value="TreeGrafter"/>
</dbReference>
<feature type="chain" id="PRO_5021233195" description="VWFC domain-containing protein" evidence="2">
    <location>
        <begin position="26"/>
        <end position="137"/>
    </location>
</feature>
<dbReference type="SMART" id="SM00214">
    <property type="entry name" value="VWC"/>
    <property type="match status" value="1"/>
</dbReference>
<protein>
    <recommendedName>
        <fullName evidence="3">VWFC domain-containing protein</fullName>
    </recommendedName>
</protein>
<reference evidence="4" key="2">
    <citation type="submission" date="2025-08" db="UniProtKB">
        <authorList>
            <consortium name="Ensembl"/>
        </authorList>
    </citation>
    <scope>IDENTIFICATION</scope>
</reference>
<dbReference type="InterPro" id="IPR001007">
    <property type="entry name" value="VWF_dom"/>
</dbReference>
<dbReference type="GO" id="GO:0030514">
    <property type="term" value="P:negative regulation of BMP signaling pathway"/>
    <property type="evidence" value="ECO:0007669"/>
    <property type="project" value="TreeGrafter"/>
</dbReference>
<dbReference type="Gene3D" id="6.20.200.20">
    <property type="match status" value="1"/>
</dbReference>
<evidence type="ECO:0000256" key="2">
    <source>
        <dbReference type="SAM" id="SignalP"/>
    </source>
</evidence>
<reference evidence="4" key="3">
    <citation type="submission" date="2025-09" db="UniProtKB">
        <authorList>
            <consortium name="Ensembl"/>
        </authorList>
    </citation>
    <scope>IDENTIFICATION</scope>
</reference>
<keyword evidence="5" id="KW-1185">Reference proteome</keyword>
<feature type="compositionally biased region" description="Basic and acidic residues" evidence="1">
    <location>
        <begin position="106"/>
        <end position="118"/>
    </location>
</feature>
<name>A0A4W5LJC0_9TELE</name>
<dbReference type="GO" id="GO:0005615">
    <property type="term" value="C:extracellular space"/>
    <property type="evidence" value="ECO:0007669"/>
    <property type="project" value="TreeGrafter"/>
</dbReference>
<feature type="region of interest" description="Disordered" evidence="1">
    <location>
        <begin position="94"/>
        <end position="137"/>
    </location>
</feature>
<feature type="signal peptide" evidence="2">
    <location>
        <begin position="1"/>
        <end position="25"/>
    </location>
</feature>
<dbReference type="PANTHER" id="PTHR46526:SF1">
    <property type="entry name" value="CHORDIN"/>
    <property type="match status" value="1"/>
</dbReference>
<sequence length="137" mass="14660">MMSFVHSRICLFLVVSVAQVLFVKCQDGNSGDDAGCTVDGQVYTNRDIWKPEPCRICVCDSGSVLCDEIQCDELSNCEKVTIPEGECCPICQSEGGPDTSGNSRPDGGRVYRGQKGEPGEVPQVTGVRGRPGPMVSL</sequence>
<feature type="domain" description="VWFC" evidence="3">
    <location>
        <begin position="34"/>
        <end position="92"/>
    </location>
</feature>
<keyword evidence="2" id="KW-0732">Signal</keyword>
<dbReference type="Proteomes" id="UP000314982">
    <property type="component" value="Unassembled WGS sequence"/>
</dbReference>
<organism evidence="4 5">
    <name type="scientific">Hucho hucho</name>
    <name type="common">huchen</name>
    <dbReference type="NCBI Taxonomy" id="62062"/>
    <lineage>
        <taxon>Eukaryota</taxon>
        <taxon>Metazoa</taxon>
        <taxon>Chordata</taxon>
        <taxon>Craniata</taxon>
        <taxon>Vertebrata</taxon>
        <taxon>Euteleostomi</taxon>
        <taxon>Actinopterygii</taxon>
        <taxon>Neopterygii</taxon>
        <taxon>Teleostei</taxon>
        <taxon>Protacanthopterygii</taxon>
        <taxon>Salmoniformes</taxon>
        <taxon>Salmonidae</taxon>
        <taxon>Salmoninae</taxon>
        <taxon>Hucho</taxon>
    </lineage>
</organism>
<dbReference type="PROSITE" id="PS01208">
    <property type="entry name" value="VWFC_1"/>
    <property type="match status" value="1"/>
</dbReference>
<dbReference type="STRING" id="62062.ENSHHUP00000025958"/>
<dbReference type="PROSITE" id="PS50184">
    <property type="entry name" value="VWFC_2"/>
    <property type="match status" value="1"/>
</dbReference>
<dbReference type="GO" id="GO:0036122">
    <property type="term" value="F:BMP binding"/>
    <property type="evidence" value="ECO:0007669"/>
    <property type="project" value="TreeGrafter"/>
</dbReference>
<dbReference type="InterPro" id="IPR052278">
    <property type="entry name" value="Chordin-like_regulators"/>
</dbReference>
<dbReference type="Pfam" id="PF00093">
    <property type="entry name" value="VWC"/>
    <property type="match status" value="1"/>
</dbReference>
<dbReference type="SUPFAM" id="SSF57603">
    <property type="entry name" value="FnI-like domain"/>
    <property type="match status" value="1"/>
</dbReference>
<evidence type="ECO:0000313" key="5">
    <source>
        <dbReference type="Proteomes" id="UP000314982"/>
    </source>
</evidence>
<reference evidence="5" key="1">
    <citation type="submission" date="2018-06" db="EMBL/GenBank/DDBJ databases">
        <title>Genome assembly of Danube salmon.</title>
        <authorList>
            <person name="Macqueen D.J."/>
            <person name="Gundappa M.K."/>
        </authorList>
    </citation>
    <scope>NUCLEOTIDE SEQUENCE [LARGE SCALE GENOMIC DNA]</scope>
</reference>
<evidence type="ECO:0000259" key="3">
    <source>
        <dbReference type="PROSITE" id="PS50184"/>
    </source>
</evidence>
<dbReference type="GeneTree" id="ENSGT00940000155675"/>
<dbReference type="PANTHER" id="PTHR46526">
    <property type="entry name" value="CHORDIN"/>
    <property type="match status" value="1"/>
</dbReference>
<proteinExistence type="predicted"/>
<dbReference type="Ensembl" id="ENSHHUT00000026984.1">
    <property type="protein sequence ID" value="ENSHHUP00000025958.1"/>
    <property type="gene ID" value="ENSHHUG00000016406.1"/>
</dbReference>
<dbReference type="FunFam" id="2.10.70.10:FF:000013">
    <property type="entry name" value="Collagen, type I, alpha 1"/>
    <property type="match status" value="1"/>
</dbReference>
<accession>A0A4W5LJC0</accession>
<dbReference type="AlphaFoldDB" id="A0A4W5LJC0"/>